<feature type="transmembrane region" description="Helical" evidence="1">
    <location>
        <begin position="160"/>
        <end position="176"/>
    </location>
</feature>
<reference evidence="2" key="1">
    <citation type="journal article" date="2019" name="Database">
        <title>The radish genome database (RadishGD): an integrated information resource for radish genomics.</title>
        <authorList>
            <person name="Yu H.J."/>
            <person name="Baek S."/>
            <person name="Lee Y.J."/>
            <person name="Cho A."/>
            <person name="Mun J.H."/>
        </authorList>
    </citation>
    <scope>NUCLEOTIDE SEQUENCE [LARGE SCALE GENOMIC DNA]</scope>
    <source>
        <strain evidence="2">cv. WK10039</strain>
    </source>
</reference>
<feature type="transmembrane region" description="Helical" evidence="1">
    <location>
        <begin position="137"/>
        <end position="154"/>
    </location>
</feature>
<keyword evidence="1" id="KW-0812">Transmembrane</keyword>
<dbReference type="AlphaFoldDB" id="A0A6J0K8D4"/>
<dbReference type="RefSeq" id="XP_018444285.2">
    <property type="nucleotide sequence ID" value="XM_018588783.2"/>
</dbReference>
<dbReference type="PANTHER" id="PTHR35288">
    <property type="entry name" value="TAIL FIBER"/>
    <property type="match status" value="1"/>
</dbReference>
<evidence type="ECO:0000256" key="1">
    <source>
        <dbReference type="SAM" id="Phobius"/>
    </source>
</evidence>
<keyword evidence="1" id="KW-0472">Membrane</keyword>
<evidence type="ECO:0000313" key="2">
    <source>
        <dbReference type="Proteomes" id="UP000504610"/>
    </source>
</evidence>
<dbReference type="Proteomes" id="UP000504610">
    <property type="component" value="Chromosome 2"/>
</dbReference>
<feature type="transmembrane region" description="Helical" evidence="1">
    <location>
        <begin position="7"/>
        <end position="27"/>
    </location>
</feature>
<evidence type="ECO:0000313" key="3">
    <source>
        <dbReference type="RefSeq" id="XP_018444285.2"/>
    </source>
</evidence>
<dbReference type="PANTHER" id="PTHR35288:SF2">
    <property type="entry name" value="TRANSMEMBRANE PROTEIN"/>
    <property type="match status" value="1"/>
</dbReference>
<gene>
    <name evidence="3" type="primary">LOC108816205</name>
</gene>
<sequence>MAVTKKWASTISVVASSVFAFIIVFQIPLFRVGCRNKTCESPLEVISSQLIGSELVPSSLIKTLLYPGAIAKSLLRRSPPPSYHNLFHFYHFHHLNRASSSSSLSTDDIRHLEVFAGCCLCLLGALLSIFKPRRLTFIGTLLIYWGLLRDILLFNSSSVRLYPTLFLASISAFLSIRSDVRKIIHCCCCCTSKPLSKSL</sequence>
<reference evidence="3" key="2">
    <citation type="submission" date="2025-08" db="UniProtKB">
        <authorList>
            <consortium name="RefSeq"/>
        </authorList>
    </citation>
    <scope>IDENTIFICATION</scope>
    <source>
        <tissue evidence="3">Leaf</tissue>
    </source>
</reference>
<dbReference type="OrthoDB" id="2016444at2759"/>
<protein>
    <submittedName>
        <fullName evidence="3">Uncharacterized protein LOC108816205 isoform X2</fullName>
    </submittedName>
</protein>
<accession>A0A6J0K8D4</accession>
<organism evidence="2 3">
    <name type="scientific">Raphanus sativus</name>
    <name type="common">Radish</name>
    <name type="synonym">Raphanus raphanistrum var. sativus</name>
    <dbReference type="NCBI Taxonomy" id="3726"/>
    <lineage>
        <taxon>Eukaryota</taxon>
        <taxon>Viridiplantae</taxon>
        <taxon>Streptophyta</taxon>
        <taxon>Embryophyta</taxon>
        <taxon>Tracheophyta</taxon>
        <taxon>Spermatophyta</taxon>
        <taxon>Magnoliopsida</taxon>
        <taxon>eudicotyledons</taxon>
        <taxon>Gunneridae</taxon>
        <taxon>Pentapetalae</taxon>
        <taxon>rosids</taxon>
        <taxon>malvids</taxon>
        <taxon>Brassicales</taxon>
        <taxon>Brassicaceae</taxon>
        <taxon>Brassiceae</taxon>
        <taxon>Raphanus</taxon>
    </lineage>
</organism>
<keyword evidence="1" id="KW-1133">Transmembrane helix</keyword>
<dbReference type="GeneID" id="108816205"/>
<name>A0A6J0K8D4_RAPSA</name>
<proteinExistence type="predicted"/>
<keyword evidence="2" id="KW-1185">Reference proteome</keyword>
<feature type="transmembrane region" description="Helical" evidence="1">
    <location>
        <begin position="109"/>
        <end position="130"/>
    </location>
</feature>